<dbReference type="SUPFAM" id="SSF81383">
    <property type="entry name" value="F-box domain"/>
    <property type="match status" value="1"/>
</dbReference>
<dbReference type="Gene3D" id="1.20.1280.50">
    <property type="match status" value="1"/>
</dbReference>
<protein>
    <recommendedName>
        <fullName evidence="1">F-box domain-containing protein</fullName>
    </recommendedName>
</protein>
<dbReference type="OrthoDB" id="2884925at2759"/>
<dbReference type="InterPro" id="IPR001810">
    <property type="entry name" value="F-box_dom"/>
</dbReference>
<evidence type="ECO:0000313" key="3">
    <source>
        <dbReference type="Proteomes" id="UP000054166"/>
    </source>
</evidence>
<evidence type="ECO:0000313" key="2">
    <source>
        <dbReference type="EMBL" id="KIM90511.1"/>
    </source>
</evidence>
<evidence type="ECO:0000259" key="1">
    <source>
        <dbReference type="Pfam" id="PF12937"/>
    </source>
</evidence>
<dbReference type="Pfam" id="PF12937">
    <property type="entry name" value="F-box-like"/>
    <property type="match status" value="1"/>
</dbReference>
<feature type="domain" description="F-box" evidence="1">
    <location>
        <begin position="59"/>
        <end position="104"/>
    </location>
</feature>
<dbReference type="SUPFAM" id="SSF52047">
    <property type="entry name" value="RNI-like"/>
    <property type="match status" value="1"/>
</dbReference>
<dbReference type="AlphaFoldDB" id="A0A0C3GIP1"/>
<reference evidence="3" key="2">
    <citation type="submission" date="2015-01" db="EMBL/GenBank/DDBJ databases">
        <title>Evolutionary Origins and Diversification of the Mycorrhizal Mutualists.</title>
        <authorList>
            <consortium name="DOE Joint Genome Institute"/>
            <consortium name="Mycorrhizal Genomics Consortium"/>
            <person name="Kohler A."/>
            <person name="Kuo A."/>
            <person name="Nagy L.G."/>
            <person name="Floudas D."/>
            <person name="Copeland A."/>
            <person name="Barry K.W."/>
            <person name="Cichocki N."/>
            <person name="Veneault-Fourrey C."/>
            <person name="LaButti K."/>
            <person name="Lindquist E.A."/>
            <person name="Lipzen A."/>
            <person name="Lundell T."/>
            <person name="Morin E."/>
            <person name="Murat C."/>
            <person name="Riley R."/>
            <person name="Ohm R."/>
            <person name="Sun H."/>
            <person name="Tunlid A."/>
            <person name="Henrissat B."/>
            <person name="Grigoriev I.V."/>
            <person name="Hibbett D.S."/>
            <person name="Martin F."/>
        </authorList>
    </citation>
    <scope>NUCLEOTIDE SEQUENCE [LARGE SCALE GENOMIC DNA]</scope>
    <source>
        <strain evidence="3">F 1598</strain>
    </source>
</reference>
<dbReference type="HOGENOM" id="CLU_645758_0_0_1"/>
<name>A0A0C3GIP1_PILCF</name>
<proteinExistence type="predicted"/>
<accession>A0A0C3GIP1</accession>
<dbReference type="InParanoid" id="A0A0C3GIP1"/>
<dbReference type="InterPro" id="IPR036047">
    <property type="entry name" value="F-box-like_dom_sf"/>
</dbReference>
<organism evidence="2 3">
    <name type="scientific">Piloderma croceum (strain F 1598)</name>
    <dbReference type="NCBI Taxonomy" id="765440"/>
    <lineage>
        <taxon>Eukaryota</taxon>
        <taxon>Fungi</taxon>
        <taxon>Dikarya</taxon>
        <taxon>Basidiomycota</taxon>
        <taxon>Agaricomycotina</taxon>
        <taxon>Agaricomycetes</taxon>
        <taxon>Agaricomycetidae</taxon>
        <taxon>Atheliales</taxon>
        <taxon>Atheliaceae</taxon>
        <taxon>Piloderma</taxon>
    </lineage>
</organism>
<dbReference type="Proteomes" id="UP000054166">
    <property type="component" value="Unassembled WGS sequence"/>
</dbReference>
<reference evidence="2 3" key="1">
    <citation type="submission" date="2014-04" db="EMBL/GenBank/DDBJ databases">
        <authorList>
            <consortium name="DOE Joint Genome Institute"/>
            <person name="Kuo A."/>
            <person name="Tarkka M."/>
            <person name="Buscot F."/>
            <person name="Kohler A."/>
            <person name="Nagy L.G."/>
            <person name="Floudas D."/>
            <person name="Copeland A."/>
            <person name="Barry K.W."/>
            <person name="Cichocki N."/>
            <person name="Veneault-Fourrey C."/>
            <person name="LaButti K."/>
            <person name="Lindquist E.A."/>
            <person name="Lipzen A."/>
            <person name="Lundell T."/>
            <person name="Morin E."/>
            <person name="Murat C."/>
            <person name="Sun H."/>
            <person name="Tunlid A."/>
            <person name="Henrissat B."/>
            <person name="Grigoriev I.V."/>
            <person name="Hibbett D.S."/>
            <person name="Martin F."/>
            <person name="Nordberg H.P."/>
            <person name="Cantor M.N."/>
            <person name="Hua S.X."/>
        </authorList>
    </citation>
    <scope>NUCLEOTIDE SEQUENCE [LARGE SCALE GENOMIC DNA]</scope>
    <source>
        <strain evidence="2 3">F 1598</strain>
    </source>
</reference>
<gene>
    <name evidence="2" type="ORF">PILCRDRAFT_812259</name>
</gene>
<keyword evidence="3" id="KW-1185">Reference proteome</keyword>
<sequence>MSQNRIRSPYEIAFRQAFSEITILDHAQNDLLQRLSHVRAWRQQKSAQLTRLMHVNSLISRIPNDTLAFIFETVHQDAITVSHVSRQWRHLAIRLPSLWRNISLGLCSDQIEEYLNRSQPLSLAITFVVADKDLRDKYSNPREAFMARLTMLLDHVSRWHSFRVDCLSRKTMYTVLGYLGGLSAPCLTHVSVQLPNIGLDNSPPEWHAAIFRTAPLLRTVDLRGITLSNCFFPPPDTLVELKVDARDLSFGFMNPKVFTHMPNLRVADVRGPLLSLDEVTDPPLTHLTLEQLTWGCFSIESLFASIVTPALRYLCLTRPQRDDLDYDYDSEEDDDLQNFPDAITNCPRIPILPNLDELHYDVATNYAADCIFVGLPKVSIVQFPLHVDESGRELCNSFFKALADDPSRWPHLTTIGFEGLPASYL</sequence>
<dbReference type="EMBL" id="KN832973">
    <property type="protein sequence ID" value="KIM90511.1"/>
    <property type="molecule type" value="Genomic_DNA"/>
</dbReference>